<reference evidence="1 2" key="1">
    <citation type="submission" date="2016-03" db="EMBL/GenBank/DDBJ databases">
        <title>Comparative genomics of the ectomycorrhizal sister species Rhizopogon vinicolor and Rhizopogon vesiculosus (Basidiomycota: Boletales) reveals a divergence of the mating type B locus.</title>
        <authorList>
            <person name="Mujic A.B."/>
            <person name="Kuo A."/>
            <person name="Tritt A."/>
            <person name="Lipzen A."/>
            <person name="Chen C."/>
            <person name="Johnson J."/>
            <person name="Sharma A."/>
            <person name="Barry K."/>
            <person name="Grigoriev I.V."/>
            <person name="Spatafora J.W."/>
        </authorList>
    </citation>
    <scope>NUCLEOTIDE SEQUENCE [LARGE SCALE GENOMIC DNA]</scope>
    <source>
        <strain evidence="1 2">AM-OR11-056</strain>
    </source>
</reference>
<evidence type="ECO:0000313" key="2">
    <source>
        <dbReference type="Proteomes" id="UP000183567"/>
    </source>
</evidence>
<sequence length="99" mass="10343">MSAVDKLHKVYCSSTAQPVVWARSVGVEVINELDSVKPALMTNAGAGSQLQNASGWNLLAKSVESFAGFTNTSNMIGSTVGAGIQELAKNAGQRTFGRL</sequence>
<protein>
    <submittedName>
        <fullName evidence="1">Uncharacterized protein</fullName>
    </submittedName>
</protein>
<proteinExistence type="predicted"/>
<accession>A0A1J8QGW0</accession>
<name>A0A1J8QGW0_9AGAM</name>
<dbReference type="Proteomes" id="UP000183567">
    <property type="component" value="Unassembled WGS sequence"/>
</dbReference>
<gene>
    <name evidence="1" type="ORF">AZE42_13576</name>
</gene>
<comment type="caution">
    <text evidence="1">The sequence shown here is derived from an EMBL/GenBank/DDBJ whole genome shotgun (WGS) entry which is preliminary data.</text>
</comment>
<dbReference type="AlphaFoldDB" id="A0A1J8QGW0"/>
<dbReference type="STRING" id="180088.A0A1J8QGW0"/>
<organism evidence="1 2">
    <name type="scientific">Rhizopogon vesiculosus</name>
    <dbReference type="NCBI Taxonomy" id="180088"/>
    <lineage>
        <taxon>Eukaryota</taxon>
        <taxon>Fungi</taxon>
        <taxon>Dikarya</taxon>
        <taxon>Basidiomycota</taxon>
        <taxon>Agaricomycotina</taxon>
        <taxon>Agaricomycetes</taxon>
        <taxon>Agaricomycetidae</taxon>
        <taxon>Boletales</taxon>
        <taxon>Suillineae</taxon>
        <taxon>Rhizopogonaceae</taxon>
        <taxon>Rhizopogon</taxon>
    </lineage>
</organism>
<dbReference type="OrthoDB" id="683240at2759"/>
<keyword evidence="2" id="KW-1185">Reference proteome</keyword>
<dbReference type="EMBL" id="LVVM01001143">
    <property type="protein sequence ID" value="OJA19179.1"/>
    <property type="molecule type" value="Genomic_DNA"/>
</dbReference>
<evidence type="ECO:0000313" key="1">
    <source>
        <dbReference type="EMBL" id="OJA19179.1"/>
    </source>
</evidence>